<name>A0A4V1AEJ2_9ASCO</name>
<feature type="domain" description="C2H2-type" evidence="13">
    <location>
        <begin position="529"/>
        <end position="556"/>
    </location>
</feature>
<feature type="domain" description="C2H2-type" evidence="13">
    <location>
        <begin position="557"/>
        <end position="584"/>
    </location>
</feature>
<dbReference type="GO" id="GO:0005634">
    <property type="term" value="C:nucleus"/>
    <property type="evidence" value="ECO:0007669"/>
    <property type="project" value="UniProtKB-SubCell"/>
</dbReference>
<keyword evidence="9" id="KW-0804">Transcription</keyword>
<comment type="similarity">
    <text evidence="2">Belongs to the krueppel C2H2-type zinc-finger protein family.</text>
</comment>
<dbReference type="FunFam" id="3.30.160.60:FF:000478">
    <property type="entry name" value="Zinc finger protein 133"/>
    <property type="match status" value="1"/>
</dbReference>
<dbReference type="InterPro" id="IPR013087">
    <property type="entry name" value="Znf_C2H2_type"/>
</dbReference>
<evidence type="ECO:0000259" key="13">
    <source>
        <dbReference type="PROSITE" id="PS50157"/>
    </source>
</evidence>
<accession>A0A4V1AEJ2</accession>
<evidence type="ECO:0000256" key="1">
    <source>
        <dbReference type="ARBA" id="ARBA00004123"/>
    </source>
</evidence>
<dbReference type="FunFam" id="3.30.160.60:FF:001158">
    <property type="entry name" value="zinc finger protein 22"/>
    <property type="match status" value="4"/>
</dbReference>
<feature type="compositionally biased region" description="Polar residues" evidence="12">
    <location>
        <begin position="153"/>
        <end position="167"/>
    </location>
</feature>
<feature type="region of interest" description="Disordered" evidence="12">
    <location>
        <begin position="1"/>
        <end position="26"/>
    </location>
</feature>
<sequence length="612" mass="68434">MLNSRVKIEGESISGSGANGHADVSVSGESRRIPNIFADRSAAKANPLVRIYYSYNDTNTGAHEIGTDQDIHITRASANSTHGQGEEICDDVGLRAIESGHKRTANDNNVGTKKRKTRRSYQADDLQEIPLADSFSSADTIRHDSRPDYLSPGNYTNVSVKNEASSTLDEEPTSTYEKSDFFNLLEKTADEEQDACKGLERFCSERGSPSLGSGEPSLEELIVRSNMSMLELMRKRDEFEFDPGLICLPLSGFKPHQEDCLSDHIPTYIRKRGTEDLDLRSSNTTIVPGAAARIALLISEMGNASNHSLPQNLDDCAATLQLQNEHQVDGKSKSQHKQNDIHLPSEACADQTAQRLQSTSANAVDHNLNAFNHERSTQPTIGRPFVVDLLCRMCSKTCVSLSQLTRHMRFHTSEKPFACAECDMEFSQNSDLTVHMRHHTGEKPFACAECDKTFSQSGHLTAHMRSHTGEKPFACAKCDKTFSQSGHLTRHMRFHNREKPYACAECDKTFLQNSDLTVHIRSHTGEKPYACAKCDKTFSRSGHLTRHMRFHTGEKPYACAKCDKTFSQNSDLTRHMRFHTGEKPFACAECDKKFPRNSNLTRHMRSHTVEKP</sequence>
<evidence type="ECO:0000313" key="14">
    <source>
        <dbReference type="EMBL" id="QBM89403.1"/>
    </source>
</evidence>
<feature type="domain" description="C2H2-type" evidence="13">
    <location>
        <begin position="389"/>
        <end position="416"/>
    </location>
</feature>
<dbReference type="Proteomes" id="UP000292447">
    <property type="component" value="Chromosome IV"/>
</dbReference>
<keyword evidence="5 11" id="KW-0863">Zinc-finger</keyword>
<evidence type="ECO:0000256" key="3">
    <source>
        <dbReference type="ARBA" id="ARBA00022723"/>
    </source>
</evidence>
<feature type="domain" description="C2H2-type" evidence="13">
    <location>
        <begin position="501"/>
        <end position="528"/>
    </location>
</feature>
<dbReference type="STRING" id="2163413.A0A4V1AEJ2"/>
<feature type="domain" description="C2H2-type" evidence="13">
    <location>
        <begin position="585"/>
        <end position="612"/>
    </location>
</feature>
<evidence type="ECO:0000256" key="7">
    <source>
        <dbReference type="ARBA" id="ARBA00023015"/>
    </source>
</evidence>
<feature type="domain" description="C2H2-type" evidence="13">
    <location>
        <begin position="473"/>
        <end position="500"/>
    </location>
</feature>
<feature type="domain" description="C2H2-type" evidence="13">
    <location>
        <begin position="445"/>
        <end position="472"/>
    </location>
</feature>
<dbReference type="SUPFAM" id="SSF57667">
    <property type="entry name" value="beta-beta-alpha zinc fingers"/>
    <property type="match status" value="5"/>
</dbReference>
<evidence type="ECO:0000256" key="12">
    <source>
        <dbReference type="SAM" id="MobiDB-lite"/>
    </source>
</evidence>
<evidence type="ECO:0000256" key="2">
    <source>
        <dbReference type="ARBA" id="ARBA00006991"/>
    </source>
</evidence>
<keyword evidence="4" id="KW-0677">Repeat</keyword>
<dbReference type="FunFam" id="3.30.160.60:FF:000508">
    <property type="entry name" value="Myeloid zinc finger 1"/>
    <property type="match status" value="1"/>
</dbReference>
<evidence type="ECO:0000256" key="6">
    <source>
        <dbReference type="ARBA" id="ARBA00022833"/>
    </source>
</evidence>
<dbReference type="Gene3D" id="3.30.160.60">
    <property type="entry name" value="Classic Zinc Finger"/>
    <property type="match status" value="8"/>
</dbReference>
<evidence type="ECO:0000313" key="15">
    <source>
        <dbReference type="Proteomes" id="UP000292447"/>
    </source>
</evidence>
<feature type="compositionally biased region" description="Basic and acidic residues" evidence="12">
    <location>
        <begin position="1"/>
        <end position="10"/>
    </location>
</feature>
<comment type="subcellular location">
    <subcellularLocation>
        <location evidence="1">Nucleus</location>
    </subcellularLocation>
</comment>
<dbReference type="GO" id="GO:0000981">
    <property type="term" value="F:DNA-binding transcription factor activity, RNA polymerase II-specific"/>
    <property type="evidence" value="ECO:0007669"/>
    <property type="project" value="TreeGrafter"/>
</dbReference>
<dbReference type="GO" id="GO:0008270">
    <property type="term" value="F:zinc ion binding"/>
    <property type="evidence" value="ECO:0007669"/>
    <property type="project" value="UniProtKB-KW"/>
</dbReference>
<evidence type="ECO:0000256" key="10">
    <source>
        <dbReference type="ARBA" id="ARBA00023242"/>
    </source>
</evidence>
<evidence type="ECO:0000256" key="9">
    <source>
        <dbReference type="ARBA" id="ARBA00023163"/>
    </source>
</evidence>
<dbReference type="FunFam" id="3.30.160.60:FF:002343">
    <property type="entry name" value="Zinc finger protein 33A"/>
    <property type="match status" value="1"/>
</dbReference>
<keyword evidence="7" id="KW-0805">Transcription regulation</keyword>
<proteinExistence type="inferred from homology"/>
<dbReference type="PROSITE" id="PS50157">
    <property type="entry name" value="ZINC_FINGER_C2H2_2"/>
    <property type="match status" value="8"/>
</dbReference>
<reference evidence="15" key="1">
    <citation type="submission" date="2019-03" db="EMBL/GenBank/DDBJ databases">
        <title>Snf2 controls pulcherriminic acid biosynthesis and connects pigmentation and antifungal activity of the yeast Metschnikowia pulcherrima.</title>
        <authorList>
            <person name="Gore-Lloyd D."/>
            <person name="Sumann I."/>
            <person name="Brachmann A.O."/>
            <person name="Schneeberger K."/>
            <person name="Ortiz-Merino R.A."/>
            <person name="Moreno-Beltran M."/>
            <person name="Schlaefli M."/>
            <person name="Kirner P."/>
            <person name="Santos Kron A."/>
            <person name="Wolfe K.H."/>
            <person name="Piel J."/>
            <person name="Ahrens C.H."/>
            <person name="Henk D."/>
            <person name="Freimoser F.M."/>
        </authorList>
    </citation>
    <scope>NUCLEOTIDE SEQUENCE [LARGE SCALE GENOMIC DNA]</scope>
    <source>
        <strain evidence="15">APC 1.2</strain>
    </source>
</reference>
<dbReference type="AlphaFoldDB" id="A0A4V1AEJ2"/>
<keyword evidence="8" id="KW-0238">DNA-binding</keyword>
<keyword evidence="15" id="KW-1185">Reference proteome</keyword>
<feature type="region of interest" description="Disordered" evidence="12">
    <location>
        <begin position="140"/>
        <end position="175"/>
    </location>
</feature>
<dbReference type="EMBL" id="CP034459">
    <property type="protein sequence ID" value="QBM89403.1"/>
    <property type="molecule type" value="Genomic_DNA"/>
</dbReference>
<dbReference type="PANTHER" id="PTHR23235:SF142">
    <property type="entry name" value="ZINC FINGER PROTEIN 384"/>
    <property type="match status" value="1"/>
</dbReference>
<keyword evidence="3" id="KW-0479">Metal-binding</keyword>
<dbReference type="Pfam" id="PF00096">
    <property type="entry name" value="zf-C2H2"/>
    <property type="match status" value="8"/>
</dbReference>
<dbReference type="GO" id="GO:0000978">
    <property type="term" value="F:RNA polymerase II cis-regulatory region sequence-specific DNA binding"/>
    <property type="evidence" value="ECO:0007669"/>
    <property type="project" value="TreeGrafter"/>
</dbReference>
<feature type="domain" description="C2H2-type" evidence="13">
    <location>
        <begin position="417"/>
        <end position="444"/>
    </location>
</feature>
<evidence type="ECO:0000256" key="4">
    <source>
        <dbReference type="ARBA" id="ARBA00022737"/>
    </source>
</evidence>
<organism evidence="14 15">
    <name type="scientific">Metschnikowia aff. pulcherrima</name>
    <dbReference type="NCBI Taxonomy" id="2163413"/>
    <lineage>
        <taxon>Eukaryota</taxon>
        <taxon>Fungi</taxon>
        <taxon>Dikarya</taxon>
        <taxon>Ascomycota</taxon>
        <taxon>Saccharomycotina</taxon>
        <taxon>Pichiomycetes</taxon>
        <taxon>Metschnikowiaceae</taxon>
        <taxon>Metschnikowia</taxon>
    </lineage>
</organism>
<evidence type="ECO:0000256" key="8">
    <source>
        <dbReference type="ARBA" id="ARBA00023125"/>
    </source>
</evidence>
<dbReference type="PROSITE" id="PS00028">
    <property type="entry name" value="ZINC_FINGER_C2H2_1"/>
    <property type="match status" value="8"/>
</dbReference>
<evidence type="ECO:0000256" key="5">
    <source>
        <dbReference type="ARBA" id="ARBA00022771"/>
    </source>
</evidence>
<dbReference type="PANTHER" id="PTHR23235">
    <property type="entry name" value="KRUEPPEL-LIKE TRANSCRIPTION FACTOR"/>
    <property type="match status" value="1"/>
</dbReference>
<keyword evidence="10" id="KW-0539">Nucleus</keyword>
<evidence type="ECO:0000256" key="11">
    <source>
        <dbReference type="PROSITE-ProRule" id="PRU00042"/>
    </source>
</evidence>
<keyword evidence="6" id="KW-0862">Zinc</keyword>
<dbReference type="GO" id="GO:0042802">
    <property type="term" value="F:identical protein binding"/>
    <property type="evidence" value="ECO:0007669"/>
    <property type="project" value="UniProtKB-ARBA"/>
</dbReference>
<feature type="region of interest" description="Disordered" evidence="12">
    <location>
        <begin position="100"/>
        <end position="122"/>
    </location>
</feature>
<protein>
    <submittedName>
        <fullName evidence="14">Zinc finger domain-containing protein, C2H2 type</fullName>
    </submittedName>
</protein>
<gene>
    <name evidence="14" type="primary">MPUL0D04740</name>
    <name evidence="14" type="ORF">METSCH_D04740</name>
</gene>
<dbReference type="InterPro" id="IPR036236">
    <property type="entry name" value="Znf_C2H2_sf"/>
</dbReference>
<dbReference type="SMART" id="SM00355">
    <property type="entry name" value="ZnF_C2H2"/>
    <property type="match status" value="8"/>
</dbReference>